<keyword evidence="2 4" id="KW-0479">Metal-binding</keyword>
<evidence type="ECO:0000256" key="5">
    <source>
        <dbReference type="SAM" id="MobiDB-lite"/>
    </source>
</evidence>
<dbReference type="InterPro" id="IPR036909">
    <property type="entry name" value="Cyt_c-like_dom_sf"/>
</dbReference>
<feature type="compositionally biased region" description="Gly residues" evidence="5">
    <location>
        <begin position="272"/>
        <end position="288"/>
    </location>
</feature>
<accession>A0A2S6NI31</accession>
<dbReference type="PANTHER" id="PTHR33751:SF11">
    <property type="entry name" value="BLL4483 PROTEIN"/>
    <property type="match status" value="1"/>
</dbReference>
<reference evidence="7 8" key="1">
    <citation type="journal article" date="2018" name="Arch. Microbiol.">
        <title>New insights into the metabolic potential of the phototrophic purple bacterium Rhodopila globiformis DSM 161(T) from its draft genome sequence and evidence for a vanadium-dependent nitrogenase.</title>
        <authorList>
            <person name="Imhoff J.F."/>
            <person name="Rahn T."/>
            <person name="Kunzel S."/>
            <person name="Neulinger S.C."/>
        </authorList>
    </citation>
    <scope>NUCLEOTIDE SEQUENCE [LARGE SCALE GENOMIC DNA]</scope>
    <source>
        <strain evidence="7 8">DSM 161</strain>
    </source>
</reference>
<dbReference type="InterPro" id="IPR009056">
    <property type="entry name" value="Cyt_c-like_dom"/>
</dbReference>
<feature type="domain" description="Cytochrome c" evidence="6">
    <location>
        <begin position="168"/>
        <end position="258"/>
    </location>
</feature>
<evidence type="ECO:0000256" key="3">
    <source>
        <dbReference type="ARBA" id="ARBA00023004"/>
    </source>
</evidence>
<dbReference type="AlphaFoldDB" id="A0A2S6NI31"/>
<dbReference type="PROSITE" id="PS51007">
    <property type="entry name" value="CYTC"/>
    <property type="match status" value="3"/>
</dbReference>
<proteinExistence type="predicted"/>
<dbReference type="GO" id="GO:0046872">
    <property type="term" value="F:metal ion binding"/>
    <property type="evidence" value="ECO:0007669"/>
    <property type="project" value="UniProtKB-KW"/>
</dbReference>
<feature type="domain" description="Cytochrome c" evidence="6">
    <location>
        <begin position="433"/>
        <end position="519"/>
    </location>
</feature>
<dbReference type="InterPro" id="IPR050597">
    <property type="entry name" value="Cytochrome_c_Oxidase_Subunit"/>
</dbReference>
<dbReference type="SUPFAM" id="SSF46626">
    <property type="entry name" value="Cytochrome c"/>
    <property type="match status" value="4"/>
</dbReference>
<organism evidence="7 8">
    <name type="scientific">Rhodopila globiformis</name>
    <name type="common">Rhodopseudomonas globiformis</name>
    <dbReference type="NCBI Taxonomy" id="1071"/>
    <lineage>
        <taxon>Bacteria</taxon>
        <taxon>Pseudomonadati</taxon>
        <taxon>Pseudomonadota</taxon>
        <taxon>Alphaproteobacteria</taxon>
        <taxon>Acetobacterales</taxon>
        <taxon>Acetobacteraceae</taxon>
        <taxon>Rhodopila</taxon>
    </lineage>
</organism>
<evidence type="ECO:0000256" key="4">
    <source>
        <dbReference type="PROSITE-ProRule" id="PRU00433"/>
    </source>
</evidence>
<dbReference type="Gene3D" id="1.10.760.10">
    <property type="entry name" value="Cytochrome c-like domain"/>
    <property type="match status" value="4"/>
</dbReference>
<evidence type="ECO:0000313" key="8">
    <source>
        <dbReference type="Proteomes" id="UP000239724"/>
    </source>
</evidence>
<gene>
    <name evidence="7" type="ORF">CCS01_11730</name>
</gene>
<comment type="caution">
    <text evidence="7">The sequence shown here is derived from an EMBL/GenBank/DDBJ whole genome shotgun (WGS) entry which is preliminary data.</text>
</comment>
<feature type="region of interest" description="Disordered" evidence="5">
    <location>
        <begin position="268"/>
        <end position="300"/>
    </location>
</feature>
<name>A0A2S6NI31_RHOGL</name>
<dbReference type="Pfam" id="PF13442">
    <property type="entry name" value="Cytochrome_CBB3"/>
    <property type="match status" value="1"/>
</dbReference>
<dbReference type="PANTHER" id="PTHR33751">
    <property type="entry name" value="CBB3-TYPE CYTOCHROME C OXIDASE SUBUNIT FIXP"/>
    <property type="match status" value="1"/>
</dbReference>
<dbReference type="GO" id="GO:0009055">
    <property type="term" value="F:electron transfer activity"/>
    <property type="evidence" value="ECO:0007669"/>
    <property type="project" value="InterPro"/>
</dbReference>
<dbReference type="Pfam" id="PF00034">
    <property type="entry name" value="Cytochrom_C"/>
    <property type="match status" value="1"/>
</dbReference>
<dbReference type="Proteomes" id="UP000239724">
    <property type="component" value="Unassembled WGS sequence"/>
</dbReference>
<evidence type="ECO:0000313" key="7">
    <source>
        <dbReference type="EMBL" id="PPQ34260.1"/>
    </source>
</evidence>
<dbReference type="GO" id="GO:0020037">
    <property type="term" value="F:heme binding"/>
    <property type="evidence" value="ECO:0007669"/>
    <property type="project" value="InterPro"/>
</dbReference>
<evidence type="ECO:0000256" key="2">
    <source>
        <dbReference type="ARBA" id="ARBA00022723"/>
    </source>
</evidence>
<sequence>MRPGCGSTSSARRRRWRSSRATASSPITGAANTDRLRRARQHREEIHEASFMKRLAVAVLAAGTMAVAPALAASGIDIVTHGVPGSVPACLACHGLDGAGRPGGGIPRIGGLDAAYMRQQFANAVSGARGNTVMVAIAKALDPDAMTAVTDYYARQNPPAVAEDAPADAIARGQRIAEHGVWSRGVPSCTLCHGAAGMGIGTHFPRLNGQVASYIQTQLKDWQAGTRRGDPMGLMAGIARKLTKADIADVAAYFAALPRLPALPAAVPAGEGQVGEGQAGEGQAGEGQAGSASGEGFVPPPDNAIPHGPFGDMVRLGLRIFDDPQRYAADYTGNSLQCRNCHLDAGRLANSAPLWAAYVAYPAWRAKNGHVNSFAERLQGCFRYSLNGKAPPLGDRTLLAVESYAYFLATGAPTRTEMKGRGYPTPDKPAMPMDARRGATVYAARCALCHGEDGQGQKTAAGAPGFPPLWGAQSFNWGAGMADIRNAAGFIKANMPLSQGGSLSGQEAWDLAMFIDTRERPQDPRFAGSVEETRAKYHEHGMSMYGQTMNGVVLGSAPLPPGH</sequence>
<feature type="domain" description="Cytochrome c" evidence="6">
    <location>
        <begin position="70"/>
        <end position="157"/>
    </location>
</feature>
<feature type="region of interest" description="Disordered" evidence="5">
    <location>
        <begin position="1"/>
        <end position="39"/>
    </location>
</feature>
<keyword evidence="1 4" id="KW-0349">Heme</keyword>
<evidence type="ECO:0000259" key="6">
    <source>
        <dbReference type="PROSITE" id="PS51007"/>
    </source>
</evidence>
<keyword evidence="3 4" id="KW-0408">Iron</keyword>
<keyword evidence="8" id="KW-1185">Reference proteome</keyword>
<protein>
    <recommendedName>
        <fullName evidence="6">Cytochrome c domain-containing protein</fullName>
    </recommendedName>
</protein>
<evidence type="ECO:0000256" key="1">
    <source>
        <dbReference type="ARBA" id="ARBA00022617"/>
    </source>
</evidence>
<dbReference type="EMBL" id="NHRY01000121">
    <property type="protein sequence ID" value="PPQ34260.1"/>
    <property type="molecule type" value="Genomic_DNA"/>
</dbReference>